<dbReference type="OMA" id="SITWANI"/>
<protein>
    <submittedName>
        <fullName evidence="7 8">Uncharacterized protein</fullName>
    </submittedName>
</protein>
<feature type="transmembrane region" description="Helical" evidence="6">
    <location>
        <begin position="117"/>
        <end position="138"/>
    </location>
</feature>
<dbReference type="AlphaFoldDB" id="A0A0R0J9Q7"/>
<dbReference type="InterPro" id="IPR036259">
    <property type="entry name" value="MFS_trans_sf"/>
</dbReference>
<feature type="transmembrane region" description="Helical" evidence="6">
    <location>
        <begin position="85"/>
        <end position="110"/>
    </location>
</feature>
<dbReference type="Gene3D" id="1.20.1250.20">
    <property type="entry name" value="MFS general substrate transporter like domains"/>
    <property type="match status" value="1"/>
</dbReference>
<evidence type="ECO:0000256" key="6">
    <source>
        <dbReference type="SAM" id="Phobius"/>
    </source>
</evidence>
<dbReference type="EnsemblPlants" id="KRH49305">
    <property type="protein sequence ID" value="KRH49305"/>
    <property type="gene ID" value="GLYMA_07G146600"/>
</dbReference>
<keyword evidence="3 6" id="KW-0812">Transmembrane</keyword>
<accession>A0A0R0J9Q7</accession>
<dbReference type="PANTHER" id="PTHR11654">
    <property type="entry name" value="OLIGOPEPTIDE TRANSPORTER-RELATED"/>
    <property type="match status" value="1"/>
</dbReference>
<dbReference type="GO" id="GO:0042938">
    <property type="term" value="P:dipeptide transport"/>
    <property type="evidence" value="ECO:0000318"/>
    <property type="project" value="GO_Central"/>
</dbReference>
<dbReference type="Gramene" id="KRH49305">
    <property type="protein sequence ID" value="KRH49305"/>
    <property type="gene ID" value="GLYMA_07G146600"/>
</dbReference>
<feature type="transmembrane region" description="Helical" evidence="6">
    <location>
        <begin position="354"/>
        <end position="377"/>
    </location>
</feature>
<proteinExistence type="inferred from homology"/>
<dbReference type="GO" id="GO:0055085">
    <property type="term" value="P:transmembrane transport"/>
    <property type="evidence" value="ECO:0000318"/>
    <property type="project" value="GO_Central"/>
</dbReference>
<feature type="transmembrane region" description="Helical" evidence="6">
    <location>
        <begin position="402"/>
        <end position="425"/>
    </location>
</feature>
<dbReference type="OrthoDB" id="1427153at2759"/>
<dbReference type="FunCoup" id="A0A0R0J9Q7">
    <property type="interactions" value="4"/>
</dbReference>
<evidence type="ECO:0000256" key="1">
    <source>
        <dbReference type="ARBA" id="ARBA00004141"/>
    </source>
</evidence>
<evidence type="ECO:0000313" key="9">
    <source>
        <dbReference type="Proteomes" id="UP000008827"/>
    </source>
</evidence>
<evidence type="ECO:0000313" key="8">
    <source>
        <dbReference type="EnsemblPlants" id="KRH49305"/>
    </source>
</evidence>
<name>A0A0R0J9Q7_SOYBN</name>
<dbReference type="GO" id="GO:0071916">
    <property type="term" value="F:dipeptide transmembrane transporter activity"/>
    <property type="evidence" value="ECO:0000318"/>
    <property type="project" value="GO_Central"/>
</dbReference>
<feature type="transmembrane region" description="Helical" evidence="6">
    <location>
        <begin position="318"/>
        <end position="342"/>
    </location>
</feature>
<keyword evidence="5 6" id="KW-0472">Membrane</keyword>
<sequence length="449" mass="50502">MPNSDNPNDIAYVFSGYAPFSIRLVQQNISDMDAFGDKFLKRKAIRTGWLAFDIAVGYAGHAASYRRPLESRINRQITYEELLIIANYKFVGVVATYFLSHVGGFAIQFVKSWPTRFGVATLFVTVATLLYLTGIGSYRKGTPGGSPLTTFFRVLIASCSKKSYALLRNANELYDENVDPTMPRHTNCLRCLDRAAIIVSNSTLEEQKLNRWKLCSVTEQGNEMNPYLGKLQLPLFTLVVFHKLAETLISFIWGIVRDKVRENRRKYLAPIGMAGAIVCSILCCITAASVERRRLDVVRKHGVMEKNPKDKGTIPMTMFWLIPQYVLLSALSAISSFCSSRFYTDQAPESLRDYFVDITLGVSRAGIMGSVVTVYAIGKVSAIGGNPSWFQDTINKSRLDKYYWSLAVLSSINLVLYGLVTLYGFHIEIQQSQGRDNQTIRQLLRNPYV</sequence>
<dbReference type="Proteomes" id="UP000008827">
    <property type="component" value="Chromosome 7"/>
</dbReference>
<organism evidence="7">
    <name type="scientific">Glycine max</name>
    <name type="common">Soybean</name>
    <name type="synonym">Glycine hispida</name>
    <dbReference type="NCBI Taxonomy" id="3847"/>
    <lineage>
        <taxon>Eukaryota</taxon>
        <taxon>Viridiplantae</taxon>
        <taxon>Streptophyta</taxon>
        <taxon>Embryophyta</taxon>
        <taxon>Tracheophyta</taxon>
        <taxon>Spermatophyta</taxon>
        <taxon>Magnoliopsida</taxon>
        <taxon>eudicotyledons</taxon>
        <taxon>Gunneridae</taxon>
        <taxon>Pentapetalae</taxon>
        <taxon>rosids</taxon>
        <taxon>fabids</taxon>
        <taxon>Fabales</taxon>
        <taxon>Fabaceae</taxon>
        <taxon>Papilionoideae</taxon>
        <taxon>50 kb inversion clade</taxon>
        <taxon>NPAAA clade</taxon>
        <taxon>indigoferoid/millettioid clade</taxon>
        <taxon>Phaseoleae</taxon>
        <taxon>Glycine</taxon>
        <taxon>Glycine subgen. Soja</taxon>
    </lineage>
</organism>
<evidence type="ECO:0000313" key="7">
    <source>
        <dbReference type="EMBL" id="KRH49305.1"/>
    </source>
</evidence>
<gene>
    <name evidence="7" type="ORF">GLYMA_07G146600</name>
</gene>
<dbReference type="InParanoid" id="A0A0R0J9Q7"/>
<comment type="subcellular location">
    <subcellularLocation>
        <location evidence="1">Membrane</location>
        <topology evidence="1">Multi-pass membrane protein</topology>
    </subcellularLocation>
</comment>
<comment type="similarity">
    <text evidence="2">Belongs to the major facilitator superfamily. Proton-dependent oligopeptide transporter (POT/PTR) (TC 2.A.17) family.</text>
</comment>
<dbReference type="InterPro" id="IPR000109">
    <property type="entry name" value="POT_fam"/>
</dbReference>
<feature type="transmembrane region" description="Helical" evidence="6">
    <location>
        <begin position="268"/>
        <end position="290"/>
    </location>
</feature>
<evidence type="ECO:0000256" key="3">
    <source>
        <dbReference type="ARBA" id="ARBA00022692"/>
    </source>
</evidence>
<reference evidence="8" key="2">
    <citation type="submission" date="2018-02" db="UniProtKB">
        <authorList>
            <consortium name="EnsemblPlants"/>
        </authorList>
    </citation>
    <scope>IDENTIFICATION</scope>
    <source>
        <strain evidence="8">Williams 82</strain>
    </source>
</reference>
<dbReference type="PaxDb" id="3847-GLYMA07G17700.2"/>
<keyword evidence="9" id="KW-1185">Reference proteome</keyword>
<keyword evidence="4 6" id="KW-1133">Transmembrane helix</keyword>
<evidence type="ECO:0000256" key="2">
    <source>
        <dbReference type="ARBA" id="ARBA00005982"/>
    </source>
</evidence>
<dbReference type="GO" id="GO:0016020">
    <property type="term" value="C:membrane"/>
    <property type="evidence" value="ECO:0000318"/>
    <property type="project" value="GO_Central"/>
</dbReference>
<reference evidence="7 8" key="1">
    <citation type="journal article" date="2010" name="Nature">
        <title>Genome sequence of the palaeopolyploid soybean.</title>
        <authorList>
            <person name="Schmutz J."/>
            <person name="Cannon S.B."/>
            <person name="Schlueter J."/>
            <person name="Ma J."/>
            <person name="Mitros T."/>
            <person name="Nelson W."/>
            <person name="Hyten D.L."/>
            <person name="Song Q."/>
            <person name="Thelen J.J."/>
            <person name="Cheng J."/>
            <person name="Xu D."/>
            <person name="Hellsten U."/>
            <person name="May G.D."/>
            <person name="Yu Y."/>
            <person name="Sakurai T."/>
            <person name="Umezawa T."/>
            <person name="Bhattacharyya M.K."/>
            <person name="Sandhu D."/>
            <person name="Valliyodan B."/>
            <person name="Lindquist E."/>
            <person name="Peto M."/>
            <person name="Grant D."/>
            <person name="Shu S."/>
            <person name="Goodstein D."/>
            <person name="Barry K."/>
            <person name="Futrell-Griggs M."/>
            <person name="Abernathy B."/>
            <person name="Du J."/>
            <person name="Tian Z."/>
            <person name="Zhu L."/>
            <person name="Gill N."/>
            <person name="Joshi T."/>
            <person name="Libault M."/>
            <person name="Sethuraman A."/>
            <person name="Zhang X.-C."/>
            <person name="Shinozaki K."/>
            <person name="Nguyen H.T."/>
            <person name="Wing R.A."/>
            <person name="Cregan P."/>
            <person name="Specht J."/>
            <person name="Grimwood J."/>
            <person name="Rokhsar D."/>
            <person name="Stacey G."/>
            <person name="Shoemaker R.C."/>
            <person name="Jackson S.A."/>
        </authorList>
    </citation>
    <scope>NUCLEOTIDE SEQUENCE [LARGE SCALE GENOMIC DNA]</scope>
    <source>
        <strain evidence="8">cv. Williams 82</strain>
        <tissue evidence="7">Callus</tissue>
    </source>
</reference>
<dbReference type="Pfam" id="PF00854">
    <property type="entry name" value="PTR2"/>
    <property type="match status" value="1"/>
</dbReference>
<evidence type="ECO:0000256" key="5">
    <source>
        <dbReference type="ARBA" id="ARBA00023136"/>
    </source>
</evidence>
<reference evidence="7" key="3">
    <citation type="submission" date="2018-07" db="EMBL/GenBank/DDBJ databases">
        <title>WGS assembly of Glycine max.</title>
        <authorList>
            <person name="Schmutz J."/>
            <person name="Cannon S."/>
            <person name="Schlueter J."/>
            <person name="Ma J."/>
            <person name="Mitros T."/>
            <person name="Nelson W."/>
            <person name="Hyten D."/>
            <person name="Song Q."/>
            <person name="Thelen J."/>
            <person name="Cheng J."/>
            <person name="Xu D."/>
            <person name="Hellsten U."/>
            <person name="May G."/>
            <person name="Yu Y."/>
            <person name="Sakurai T."/>
            <person name="Umezawa T."/>
            <person name="Bhattacharyya M."/>
            <person name="Sandhu D."/>
            <person name="Valliyodan B."/>
            <person name="Lindquist E."/>
            <person name="Peto M."/>
            <person name="Grant D."/>
            <person name="Shu S."/>
            <person name="Goodstein D."/>
            <person name="Barry K."/>
            <person name="Futrell-Griggs M."/>
            <person name="Abernathy B."/>
            <person name="Du J."/>
            <person name="Tian Z."/>
            <person name="Zhu L."/>
            <person name="Gill N."/>
            <person name="Joshi T."/>
            <person name="Libault M."/>
            <person name="Sethuraman A."/>
            <person name="Zhang X."/>
            <person name="Shinozaki K."/>
            <person name="Nguyen H."/>
            <person name="Wing R."/>
            <person name="Cregan P."/>
            <person name="Specht J."/>
            <person name="Grimwood J."/>
            <person name="Rokhsar D."/>
            <person name="Stacey G."/>
            <person name="Shoemaker R."/>
            <person name="Jackson S."/>
        </authorList>
    </citation>
    <scope>NUCLEOTIDE SEQUENCE</scope>
    <source>
        <tissue evidence="7">Callus</tissue>
    </source>
</reference>
<dbReference type="EMBL" id="CM000840">
    <property type="protein sequence ID" value="KRH49305.1"/>
    <property type="molecule type" value="Genomic_DNA"/>
</dbReference>
<evidence type="ECO:0000256" key="4">
    <source>
        <dbReference type="ARBA" id="ARBA00022989"/>
    </source>
</evidence>
<feature type="transmembrane region" description="Helical" evidence="6">
    <location>
        <begin position="233"/>
        <end position="256"/>
    </location>
</feature>